<evidence type="ECO:0000313" key="1">
    <source>
        <dbReference type="EMBL" id="PVD18808.1"/>
    </source>
</evidence>
<organism evidence="1 2">
    <name type="scientific">Pomacea canaliculata</name>
    <name type="common">Golden apple snail</name>
    <dbReference type="NCBI Taxonomy" id="400727"/>
    <lineage>
        <taxon>Eukaryota</taxon>
        <taxon>Metazoa</taxon>
        <taxon>Spiralia</taxon>
        <taxon>Lophotrochozoa</taxon>
        <taxon>Mollusca</taxon>
        <taxon>Gastropoda</taxon>
        <taxon>Caenogastropoda</taxon>
        <taxon>Architaenioglossa</taxon>
        <taxon>Ampullarioidea</taxon>
        <taxon>Ampullariidae</taxon>
        <taxon>Pomacea</taxon>
    </lineage>
</organism>
<gene>
    <name evidence="1" type="ORF">C0Q70_21361</name>
</gene>
<dbReference type="EMBL" id="PZQS01000014">
    <property type="protein sequence ID" value="PVD18808.1"/>
    <property type="molecule type" value="Genomic_DNA"/>
</dbReference>
<accession>A0A2T7NCB0</accession>
<comment type="caution">
    <text evidence="1">The sequence shown here is derived from an EMBL/GenBank/DDBJ whole genome shotgun (WGS) entry which is preliminary data.</text>
</comment>
<keyword evidence="2" id="KW-1185">Reference proteome</keyword>
<reference evidence="1 2" key="1">
    <citation type="submission" date="2018-04" db="EMBL/GenBank/DDBJ databases">
        <title>The genome of golden apple snail Pomacea canaliculata provides insight into stress tolerance and invasive adaptation.</title>
        <authorList>
            <person name="Liu C."/>
            <person name="Liu B."/>
            <person name="Ren Y."/>
            <person name="Zhang Y."/>
            <person name="Wang H."/>
            <person name="Li S."/>
            <person name="Jiang F."/>
            <person name="Yin L."/>
            <person name="Zhang G."/>
            <person name="Qian W."/>
            <person name="Fan W."/>
        </authorList>
    </citation>
    <scope>NUCLEOTIDE SEQUENCE [LARGE SCALE GENOMIC DNA]</scope>
    <source>
        <strain evidence="1">SZHN2017</strain>
        <tissue evidence="1">Muscle</tissue>
    </source>
</reference>
<name>A0A2T7NCB0_POMCA</name>
<dbReference type="Proteomes" id="UP000245119">
    <property type="component" value="Linkage Group LG14"/>
</dbReference>
<dbReference type="AlphaFoldDB" id="A0A2T7NCB0"/>
<sequence length="129" mass="14374">MSLRHRDNCSHTPASVTLPQFIKIFTRWGREIEKAGHSSLVVITRRPMSGNFFFAEMFLVCVDMSRARSSRESSQRSLTVFWRKASLLTARNRVLSSVVSSTRLPLLCPPPDRCRVLGMGSPGGVGVHG</sequence>
<evidence type="ECO:0000313" key="2">
    <source>
        <dbReference type="Proteomes" id="UP000245119"/>
    </source>
</evidence>
<protein>
    <submittedName>
        <fullName evidence="1">Uncharacterized protein</fullName>
    </submittedName>
</protein>
<proteinExistence type="predicted"/>